<keyword evidence="1" id="KW-0560">Oxidoreductase</keyword>
<evidence type="ECO:0000313" key="5">
    <source>
        <dbReference type="Proteomes" id="UP000076976"/>
    </source>
</evidence>
<dbReference type="Proteomes" id="UP000076976">
    <property type="component" value="Unassembled WGS sequence"/>
</dbReference>
<dbReference type="Pfam" id="PF00296">
    <property type="entry name" value="Bac_luciferase"/>
    <property type="match status" value="1"/>
</dbReference>
<dbReference type="SUPFAM" id="SSF51679">
    <property type="entry name" value="Bacterial luciferase-like"/>
    <property type="match status" value="1"/>
</dbReference>
<organism evidence="4 5">
    <name type="scientific">Janibacter melonis</name>
    <dbReference type="NCBI Taxonomy" id="262209"/>
    <lineage>
        <taxon>Bacteria</taxon>
        <taxon>Bacillati</taxon>
        <taxon>Actinomycetota</taxon>
        <taxon>Actinomycetes</taxon>
        <taxon>Micrococcales</taxon>
        <taxon>Intrasporangiaceae</taxon>
        <taxon>Janibacter</taxon>
    </lineage>
</organism>
<dbReference type="InterPro" id="IPR050564">
    <property type="entry name" value="F420-G6PD/mer"/>
</dbReference>
<feature type="region of interest" description="Disordered" evidence="2">
    <location>
        <begin position="314"/>
        <end position="337"/>
    </location>
</feature>
<name>A0A176QB39_9MICO</name>
<dbReference type="InterPro" id="IPR011251">
    <property type="entry name" value="Luciferase-like_dom"/>
</dbReference>
<dbReference type="NCBIfam" id="TIGR03885">
    <property type="entry name" value="flavin_revert"/>
    <property type="match status" value="1"/>
</dbReference>
<comment type="caution">
    <text evidence="4">The sequence shown here is derived from an EMBL/GenBank/DDBJ whole genome shotgun (WGS) entry which is preliminary data.</text>
</comment>
<dbReference type="InterPro" id="IPR019945">
    <property type="entry name" value="F420_G6P_DH-rel"/>
</dbReference>
<proteinExistence type="predicted"/>
<dbReference type="GO" id="GO:0016705">
    <property type="term" value="F:oxidoreductase activity, acting on paired donors, with incorporation or reduction of molecular oxygen"/>
    <property type="evidence" value="ECO:0007669"/>
    <property type="project" value="InterPro"/>
</dbReference>
<dbReference type="InterPro" id="IPR023907">
    <property type="entry name" value="Non-F420_Flavin_OxRdtase"/>
</dbReference>
<evidence type="ECO:0000259" key="3">
    <source>
        <dbReference type="Pfam" id="PF00296"/>
    </source>
</evidence>
<gene>
    <name evidence="4" type="ORF">AWH69_11250</name>
</gene>
<feature type="compositionally biased region" description="Low complexity" evidence="2">
    <location>
        <begin position="319"/>
        <end position="331"/>
    </location>
</feature>
<dbReference type="Gene3D" id="3.20.20.30">
    <property type="entry name" value="Luciferase-like domain"/>
    <property type="match status" value="1"/>
</dbReference>
<evidence type="ECO:0000313" key="4">
    <source>
        <dbReference type="EMBL" id="OAB86961.1"/>
    </source>
</evidence>
<evidence type="ECO:0000256" key="2">
    <source>
        <dbReference type="SAM" id="MobiDB-lite"/>
    </source>
</evidence>
<dbReference type="AlphaFoldDB" id="A0A176QB39"/>
<dbReference type="EMBL" id="LQZG01000003">
    <property type="protein sequence ID" value="OAB86961.1"/>
    <property type="molecule type" value="Genomic_DNA"/>
</dbReference>
<dbReference type="PANTHER" id="PTHR43244:SF1">
    <property type="entry name" value="5,10-METHYLENETETRAHYDROMETHANOPTERIN REDUCTASE"/>
    <property type="match status" value="1"/>
</dbReference>
<evidence type="ECO:0000256" key="1">
    <source>
        <dbReference type="ARBA" id="ARBA00023002"/>
    </source>
</evidence>
<sequence length="337" mass="37176">MPVIGHHCSHEQISPRQLLLDIQHAERAGFTAAMSSDHLVPWSARQGESGFAWSWLGAALATTDLPFGVVNAPGQRYHPAILAQAIATLGQMYPGRFWAALGSGEAANEHVTGQGWPRKEIRDERLRECVDVIRRLLRGEVVSHDGHVVVDRAQLWTLADPVPRLVGPAVTPQTAARHADWADGLITVNQPVERLREVLAAYRDAGGRGPARLQVHLSWAPTQEQAEAIAHDQWRSNTVGPPIAWDVDSVEGFDAIGEHVTHESVAEAVRISAEPGQHVEWLQEYLEIGYDELYLHFVGQDQREYLDTFAEQVLPHLGPTRPETTPGTTQPDPKGAR</sequence>
<dbReference type="PANTHER" id="PTHR43244">
    <property type="match status" value="1"/>
</dbReference>
<protein>
    <submittedName>
        <fullName evidence="4">LLM class F420-dependent oxidoreductase</fullName>
    </submittedName>
</protein>
<accession>A0A176QB39</accession>
<keyword evidence="5" id="KW-1185">Reference proteome</keyword>
<dbReference type="NCBIfam" id="TIGR03557">
    <property type="entry name" value="F420_G6P_family"/>
    <property type="match status" value="1"/>
</dbReference>
<dbReference type="STRING" id="262209.AWH69_11250"/>
<reference evidence="4 5" key="1">
    <citation type="submission" date="2016-01" db="EMBL/GenBank/DDBJ databases">
        <title>Janibacter melonis strain CD11_4 genome sequencing and assembly.</title>
        <authorList>
            <person name="Nair G.R."/>
            <person name="Kaur G."/>
            <person name="Chander A.M."/>
            <person name="Mayilraj S."/>
        </authorList>
    </citation>
    <scope>NUCLEOTIDE SEQUENCE [LARGE SCALE GENOMIC DNA]</scope>
    <source>
        <strain evidence="4 5">CD11-4</strain>
    </source>
</reference>
<dbReference type="RefSeq" id="WP_068275496.1">
    <property type="nucleotide sequence ID" value="NZ_LQZG01000003.1"/>
</dbReference>
<feature type="domain" description="Luciferase-like" evidence="3">
    <location>
        <begin position="11"/>
        <end position="291"/>
    </location>
</feature>
<dbReference type="InterPro" id="IPR036661">
    <property type="entry name" value="Luciferase-like_sf"/>
</dbReference>